<name>A0A832YYW4_9CREN</name>
<comment type="cofactor">
    <cofactor evidence="1">
        <name>FAD</name>
        <dbReference type="ChEBI" id="CHEBI:57692"/>
    </cofactor>
</comment>
<evidence type="ECO:0000313" key="8">
    <source>
        <dbReference type="EMBL" id="HIP57374.1"/>
    </source>
</evidence>
<dbReference type="Gene3D" id="3.90.700.10">
    <property type="entry name" value="Succinate dehydrogenase/fumarate reductase flavoprotein, catalytic domain"/>
    <property type="match status" value="1"/>
</dbReference>
<proteinExistence type="predicted"/>
<dbReference type="PANTHER" id="PTHR11632:SF51">
    <property type="entry name" value="SUCCINATE DEHYDROGENASE [UBIQUINONE] FLAVOPROTEIN SUBUNIT, MITOCHONDRIAL"/>
    <property type="match status" value="1"/>
</dbReference>
<dbReference type="InterPro" id="IPR030664">
    <property type="entry name" value="SdhA/FrdA/AprA"/>
</dbReference>
<dbReference type="SUPFAM" id="SSF56425">
    <property type="entry name" value="Succinate dehydrogenase/fumarate reductase flavoprotein, catalytic domain"/>
    <property type="match status" value="1"/>
</dbReference>
<keyword evidence="3" id="KW-0274">FAD</keyword>
<dbReference type="GO" id="GO:0016491">
    <property type="term" value="F:oxidoreductase activity"/>
    <property type="evidence" value="ECO:0007669"/>
    <property type="project" value="UniProtKB-KW"/>
</dbReference>
<feature type="active site" description="Proton acceptor" evidence="5">
    <location>
        <position position="240"/>
    </location>
</feature>
<dbReference type="InterPro" id="IPR036188">
    <property type="entry name" value="FAD/NAD-bd_sf"/>
</dbReference>
<evidence type="ECO:0000259" key="6">
    <source>
        <dbReference type="Pfam" id="PF00890"/>
    </source>
</evidence>
<dbReference type="InterPro" id="IPR027477">
    <property type="entry name" value="Succ_DH/fumarate_Rdtase_cat_sf"/>
</dbReference>
<dbReference type="FunFam" id="3.90.700.10:FF:000005">
    <property type="entry name" value="Succinate dehydrogenase flavoprotein subunit"/>
    <property type="match status" value="1"/>
</dbReference>
<feature type="domain" description="FAD-dependent oxidoreductase 2 FAD-binding" evidence="6">
    <location>
        <begin position="1"/>
        <end position="344"/>
    </location>
</feature>
<accession>A0A832YYW4</accession>
<dbReference type="Gene3D" id="3.50.50.60">
    <property type="entry name" value="FAD/NAD(P)-binding domain"/>
    <property type="match status" value="1"/>
</dbReference>
<dbReference type="Gene3D" id="1.20.58.100">
    <property type="entry name" value="Fumarate reductase/succinate dehydrogenase flavoprotein-like, C-terminal domain"/>
    <property type="match status" value="1"/>
</dbReference>
<dbReference type="PIRSF" id="PIRSF000171">
    <property type="entry name" value="SDHA_APRA_LASPO"/>
    <property type="match status" value="1"/>
</dbReference>
<evidence type="ECO:0000256" key="1">
    <source>
        <dbReference type="ARBA" id="ARBA00001974"/>
    </source>
</evidence>
<keyword evidence="4" id="KW-0560">Oxidoreductase</keyword>
<feature type="non-terminal residue" evidence="8">
    <location>
        <position position="1"/>
    </location>
</feature>
<dbReference type="InterPro" id="IPR015939">
    <property type="entry name" value="Fum_Rdtase/Succ_DH_flav-like_C"/>
</dbReference>
<evidence type="ECO:0000313" key="9">
    <source>
        <dbReference type="Proteomes" id="UP000605805"/>
    </source>
</evidence>
<dbReference type="SUPFAM" id="SSF51905">
    <property type="entry name" value="FAD/NAD(P)-binding domain"/>
    <property type="match status" value="1"/>
</dbReference>
<evidence type="ECO:0000256" key="2">
    <source>
        <dbReference type="ARBA" id="ARBA00022630"/>
    </source>
</evidence>
<dbReference type="PANTHER" id="PTHR11632">
    <property type="entry name" value="SUCCINATE DEHYDROGENASE 2 FLAVOPROTEIN SUBUNIT"/>
    <property type="match status" value="1"/>
</dbReference>
<dbReference type="Pfam" id="PF00890">
    <property type="entry name" value="FAD_binding_2"/>
    <property type="match status" value="1"/>
</dbReference>
<dbReference type="InterPro" id="IPR037099">
    <property type="entry name" value="Fum_R/Succ_DH_flav-like_C_sf"/>
</dbReference>
<dbReference type="InterPro" id="IPR003953">
    <property type="entry name" value="FAD-dep_OxRdtase_2_FAD-bd"/>
</dbReference>
<reference evidence="8" key="1">
    <citation type="journal article" date="2020" name="ISME J.">
        <title>Gammaproteobacteria mediating utilization of methyl-, sulfur- and petroleum organic compounds in deep ocean hydrothermal plumes.</title>
        <authorList>
            <person name="Zhou Z."/>
            <person name="Liu Y."/>
            <person name="Pan J."/>
            <person name="Cron B.R."/>
            <person name="Toner B.M."/>
            <person name="Anantharaman K."/>
            <person name="Breier J.A."/>
            <person name="Dick G.J."/>
            <person name="Li M."/>
        </authorList>
    </citation>
    <scope>NUCLEOTIDE SEQUENCE</scope>
    <source>
        <strain evidence="8">SZUA-1435</strain>
    </source>
</reference>
<gene>
    <name evidence="8" type="ORF">EYH02_04830</name>
</gene>
<keyword evidence="2" id="KW-0285">Flavoprotein</keyword>
<dbReference type="Proteomes" id="UP000605805">
    <property type="component" value="Unassembled WGS sequence"/>
</dbReference>
<protein>
    <submittedName>
        <fullName evidence="8">FAD-binding protein</fullName>
    </submittedName>
</protein>
<dbReference type="Pfam" id="PF02910">
    <property type="entry name" value="Succ_DH_flav_C"/>
    <property type="match status" value="1"/>
</dbReference>
<evidence type="ECO:0000256" key="4">
    <source>
        <dbReference type="ARBA" id="ARBA00023002"/>
    </source>
</evidence>
<dbReference type="EMBL" id="DQTV01000091">
    <property type="protein sequence ID" value="HIP57374.1"/>
    <property type="molecule type" value="Genomic_DNA"/>
</dbReference>
<organism evidence="8 9">
    <name type="scientific">Ignisphaera aggregans</name>
    <dbReference type="NCBI Taxonomy" id="334771"/>
    <lineage>
        <taxon>Archaea</taxon>
        <taxon>Thermoproteota</taxon>
        <taxon>Thermoprotei</taxon>
        <taxon>Desulfurococcales</taxon>
        <taxon>Desulfurococcaceae</taxon>
        <taxon>Ignisphaera</taxon>
    </lineage>
</organism>
<evidence type="ECO:0000256" key="5">
    <source>
        <dbReference type="PIRSR" id="PIRSR000171-1"/>
    </source>
</evidence>
<evidence type="ECO:0000256" key="3">
    <source>
        <dbReference type="ARBA" id="ARBA00022827"/>
    </source>
</evidence>
<sequence>SASTMAEGGINAALCNVDRDDSWEKHFEDTIRGGAYLNDQDLVEVLVKEVIDRVYELEEWGAVFSRLDNGLIAQRAFGKQSRRRTCYASDRTGHEIVTTLLEVALDLGIEMLEYHYASKILVSSDRVGGAVIWNVRGWEPIVVKAKAIVLAAGGASQIYEITTTPAEATGDGMVLALDAGAVLKDMEMVQFHPTGLAWPEAARGQLVTEAVRAEGGILLNALGERFMSKYAPDEMELAGRDVVARAIWREVVEGRGTEHGGVYLDITHIPCERVRERLESTYRFLLQLGVDMCRDRIEVIPTAHYFMGGVRIDVNAATDVKGLYAAGEVASGVHGANRLGGNSLADALVFGRRAGASAASYARSVGYASIDTNAVRLEIERVENLFRWREGYSISYTNIRKRLRETMWRYVALVRRGEGLSKALSEIEYIKHELLPRLAVNDGRHFSLAALRTLECINTVRVAEVVVRSALIRTESRGAHYREDYPHTQSEWLKHILFKLDRGALIHFFEPVKITRINPPR</sequence>
<dbReference type="AlphaFoldDB" id="A0A832YYW4"/>
<feature type="domain" description="Fumarate reductase/succinate dehydrogenase flavoprotein-like C-terminal" evidence="7">
    <location>
        <begin position="400"/>
        <end position="518"/>
    </location>
</feature>
<evidence type="ECO:0000259" key="7">
    <source>
        <dbReference type="Pfam" id="PF02910"/>
    </source>
</evidence>
<comment type="caution">
    <text evidence="8">The sequence shown here is derived from an EMBL/GenBank/DDBJ whole genome shotgun (WGS) entry which is preliminary data.</text>
</comment>
<dbReference type="SUPFAM" id="SSF46977">
    <property type="entry name" value="Succinate dehydrogenase/fumarate reductase flavoprotein C-terminal domain"/>
    <property type="match status" value="1"/>
</dbReference>